<dbReference type="Pfam" id="PF21720">
    <property type="entry name" value="MIOS_WD40"/>
    <property type="match status" value="1"/>
</dbReference>
<name>A0ABP0FG55_CLALP</name>
<protein>
    <recommendedName>
        <fullName evidence="9">WD repeat protein mio zinc-ribbon like domain-containing protein</fullName>
    </recommendedName>
</protein>
<feature type="domain" description="MIOS-like alpha-solenoid" evidence="6">
    <location>
        <begin position="418"/>
        <end position="700"/>
    </location>
</feature>
<evidence type="ECO:0000259" key="6">
    <source>
        <dbReference type="Pfam" id="PF21719"/>
    </source>
</evidence>
<keyword evidence="8" id="KW-1185">Reference proteome</keyword>
<evidence type="ECO:0000256" key="3">
    <source>
        <dbReference type="ARBA" id="ARBA00022737"/>
    </source>
</evidence>
<feature type="region of interest" description="Disordered" evidence="4">
    <location>
        <begin position="466"/>
        <end position="493"/>
    </location>
</feature>
<dbReference type="CDD" id="cd16691">
    <property type="entry name" value="mRING-H2-C3H3C2_Mio"/>
    <property type="match status" value="1"/>
</dbReference>
<keyword evidence="3" id="KW-0677">Repeat</keyword>
<sequence length="921" mass="102403">MEILFNPHHHETFAVTNGDLSFYKLCYGDIVEDEEISVCRFHSKDTDVNTDVKCMAWHPSEECSDIIALGQSNGRVVLKSVEFMDYSSMVHLPKREFFQKHSKQCNALAWNTHHPNWLAVGFDKQKQSSLVVWDVNSKGDFSHMTERNKLSGSELNPSPNQPSVVVKPLVELTPGESVNSLAWIGQSGETSTLIAGFNHKFLRVYDIRSPSSSISSSTINHKATSGICIDPCCDSRIASFGENSVSIWDLRKFVKPVVNIPVNNNIRKVEWSPHREGMLAVLLNSGHDGFGVASDNDVVYVYELHKALYSDQDLNIVGYQPIVRTVKPKLPAGDWMTWVNGFTWLPVQPNSLLTLSNASSFHVTGILERTSACWNGNRSFSVTSGYDCFYYSHPDNLAFHQNSDSIFSAEFVDVGQIIMKRAKNNYGLVNENPLKNIELCLEPENIDLHLLWEWIDRINHLTQPDSSTPAILSPSGPQPTTGFIHNKPRSTPRRQSLKIGKSAYFSGVLAVMKESIGDSNTNHSTTETIQWIGVPSTKSFTYTSKKRNAVLSLCDWGSSVGKAVERFGRNSIGEALVRRLQTSGATERACTIAVWHLDLKLAIEILNLASSKKGNTDLQFSAVAMALSGYTGSGSPTLWLDTCRRLQNELKSAYLQMAFAFLIACAEENKSNENESLKFEPILSNKTILVQDRVAFACIYLPDSSLVSYLSRLASDVTNLGTLSGTLVTGLTGSNGVQLLQNYVNKTGDMQTALLVIMQTNNSQTLLGPNVLHWKESYCQLLNKWKLCLERSEFDLQWAKASGIQRTTSQVYIHCNYCNKNISSTPAPTTTRGRGYMGGGIGMQSSISSCPSCRKPLPRCSVCSMHLGTRHNETDVSKWTSWCMKCRHGGHQAHLMEWFEKHVQCPVTDCECYCGSDLPTG</sequence>
<evidence type="ECO:0008006" key="9">
    <source>
        <dbReference type="Google" id="ProtNLM"/>
    </source>
</evidence>
<dbReference type="InterPro" id="IPR036322">
    <property type="entry name" value="WD40_repeat_dom_sf"/>
</dbReference>
<evidence type="ECO:0000313" key="8">
    <source>
        <dbReference type="Proteomes" id="UP001642483"/>
    </source>
</evidence>
<evidence type="ECO:0000313" key="7">
    <source>
        <dbReference type="EMBL" id="CAK8678672.1"/>
    </source>
</evidence>
<evidence type="ECO:0000256" key="4">
    <source>
        <dbReference type="SAM" id="MobiDB-lite"/>
    </source>
</evidence>
<dbReference type="Proteomes" id="UP001642483">
    <property type="component" value="Unassembled WGS sequence"/>
</dbReference>
<organism evidence="7 8">
    <name type="scientific">Clavelina lepadiformis</name>
    <name type="common">Light-bulb sea squirt</name>
    <name type="synonym">Ascidia lepadiformis</name>
    <dbReference type="NCBI Taxonomy" id="159417"/>
    <lineage>
        <taxon>Eukaryota</taxon>
        <taxon>Metazoa</taxon>
        <taxon>Chordata</taxon>
        <taxon>Tunicata</taxon>
        <taxon>Ascidiacea</taxon>
        <taxon>Aplousobranchia</taxon>
        <taxon>Clavelinidae</taxon>
        <taxon>Clavelina</taxon>
    </lineage>
</organism>
<dbReference type="PANTHER" id="PTHR16453:SF9">
    <property type="entry name" value="GATOR COMPLEX PROTEIN MIOS"/>
    <property type="match status" value="1"/>
</dbReference>
<proteinExistence type="inferred from homology"/>
<dbReference type="PANTHER" id="PTHR16453">
    <property type="entry name" value="WD40 DOMAIN-CONTAINING PROTEIN MIO FAMILY MEMBER"/>
    <property type="match status" value="1"/>
</dbReference>
<dbReference type="Pfam" id="PF17034">
    <property type="entry name" value="zinc_ribbon_16"/>
    <property type="match status" value="1"/>
</dbReference>
<dbReference type="Gene3D" id="2.130.10.10">
    <property type="entry name" value="YVTN repeat-like/Quinoprotein amine dehydrogenase"/>
    <property type="match status" value="1"/>
</dbReference>
<dbReference type="InterPro" id="IPR049092">
    <property type="entry name" value="MIOS_a-sol"/>
</dbReference>
<reference evidence="7 8" key="1">
    <citation type="submission" date="2024-02" db="EMBL/GenBank/DDBJ databases">
        <authorList>
            <person name="Daric V."/>
            <person name="Darras S."/>
        </authorList>
    </citation>
    <scope>NUCLEOTIDE SEQUENCE [LARGE SCALE GENOMIC DNA]</scope>
</reference>
<evidence type="ECO:0000256" key="2">
    <source>
        <dbReference type="ARBA" id="ARBA00022574"/>
    </source>
</evidence>
<dbReference type="InterPro" id="IPR015943">
    <property type="entry name" value="WD40/YVTN_repeat-like_dom_sf"/>
</dbReference>
<accession>A0ABP0FG55</accession>
<dbReference type="Pfam" id="PF21719">
    <property type="entry name" value="MIOS_a-sol"/>
    <property type="match status" value="1"/>
</dbReference>
<keyword evidence="2" id="KW-0853">WD repeat</keyword>
<evidence type="ECO:0000259" key="5">
    <source>
        <dbReference type="Pfam" id="PF17034"/>
    </source>
</evidence>
<feature type="domain" description="GATOR2 complex protein MIO zinc-ribbon like" evidence="5">
    <location>
        <begin position="815"/>
        <end position="915"/>
    </location>
</feature>
<dbReference type="SMART" id="SM00320">
    <property type="entry name" value="WD40"/>
    <property type="match status" value="4"/>
</dbReference>
<dbReference type="InterPro" id="IPR037593">
    <property type="entry name" value="MIOS/Sea4"/>
</dbReference>
<comment type="caution">
    <text evidence="7">The sequence shown here is derived from an EMBL/GenBank/DDBJ whole genome shotgun (WGS) entry which is preliminary data.</text>
</comment>
<dbReference type="InterPro" id="IPR001680">
    <property type="entry name" value="WD40_rpt"/>
</dbReference>
<comment type="similarity">
    <text evidence="1">Belongs to the WD repeat mio family.</text>
</comment>
<gene>
    <name evidence="7" type="ORF">CVLEPA_LOCUS8576</name>
</gene>
<dbReference type="SUPFAM" id="SSF50978">
    <property type="entry name" value="WD40 repeat-like"/>
    <property type="match status" value="1"/>
</dbReference>
<dbReference type="InterPro" id="IPR031488">
    <property type="entry name" value="Zn_ribbon_mio"/>
</dbReference>
<dbReference type="EMBL" id="CAWYQH010000057">
    <property type="protein sequence ID" value="CAK8678672.1"/>
    <property type="molecule type" value="Genomic_DNA"/>
</dbReference>
<evidence type="ECO:0000256" key="1">
    <source>
        <dbReference type="ARBA" id="ARBA00009713"/>
    </source>
</evidence>